<dbReference type="Pfam" id="PF00069">
    <property type="entry name" value="Pkinase"/>
    <property type="match status" value="3"/>
</dbReference>
<dbReference type="AlphaFoldDB" id="A0A485L4H2"/>
<evidence type="ECO:0000313" key="3">
    <source>
        <dbReference type="EMBL" id="VFT92390.1"/>
    </source>
</evidence>
<dbReference type="GO" id="GO:0005524">
    <property type="term" value="F:ATP binding"/>
    <property type="evidence" value="ECO:0007669"/>
    <property type="project" value="InterPro"/>
</dbReference>
<evidence type="ECO:0000313" key="4">
    <source>
        <dbReference type="Proteomes" id="UP000332933"/>
    </source>
</evidence>
<organism evidence="3 4">
    <name type="scientific">Aphanomyces stellatus</name>
    <dbReference type="NCBI Taxonomy" id="120398"/>
    <lineage>
        <taxon>Eukaryota</taxon>
        <taxon>Sar</taxon>
        <taxon>Stramenopiles</taxon>
        <taxon>Oomycota</taxon>
        <taxon>Saprolegniomycetes</taxon>
        <taxon>Saprolegniales</taxon>
        <taxon>Verrucalvaceae</taxon>
        <taxon>Aphanomyces</taxon>
    </lineage>
</organism>
<name>A0A485L4H2_9STRA</name>
<dbReference type="InterPro" id="IPR011009">
    <property type="entry name" value="Kinase-like_dom_sf"/>
</dbReference>
<dbReference type="Gene3D" id="1.10.510.10">
    <property type="entry name" value="Transferase(Phosphotransferase) domain 1"/>
    <property type="match status" value="3"/>
</dbReference>
<accession>A0A485L4H2</accession>
<dbReference type="PROSITE" id="PS50011">
    <property type="entry name" value="PROTEIN_KINASE_DOM"/>
    <property type="match status" value="3"/>
</dbReference>
<dbReference type="EMBL" id="CAADRA010005711">
    <property type="protein sequence ID" value="VFT92390.1"/>
    <property type="molecule type" value="Genomic_DNA"/>
</dbReference>
<dbReference type="Proteomes" id="UP000332933">
    <property type="component" value="Unassembled WGS sequence"/>
</dbReference>
<proteinExistence type="predicted"/>
<keyword evidence="4" id="KW-1185">Reference proteome</keyword>
<dbReference type="Gene3D" id="3.30.200.20">
    <property type="entry name" value="Phosphorylase Kinase, domain 1"/>
    <property type="match status" value="1"/>
</dbReference>
<evidence type="ECO:0000259" key="1">
    <source>
        <dbReference type="PROSITE" id="PS50011"/>
    </source>
</evidence>
<feature type="domain" description="Protein kinase" evidence="1">
    <location>
        <begin position="521"/>
        <end position="748"/>
    </location>
</feature>
<gene>
    <name evidence="3" type="primary">Aste57867_15588</name>
    <name evidence="2" type="ORF">As57867_015532</name>
    <name evidence="3" type="ORF">ASTE57867_15588</name>
</gene>
<protein>
    <submittedName>
        <fullName evidence="3">Aste57867_15588 protein</fullName>
    </submittedName>
</protein>
<dbReference type="InterPro" id="IPR051681">
    <property type="entry name" value="Ser/Thr_Kinases-Pseudokinases"/>
</dbReference>
<dbReference type="EMBL" id="VJMH01005690">
    <property type="protein sequence ID" value="KAF0693459.1"/>
    <property type="molecule type" value="Genomic_DNA"/>
</dbReference>
<evidence type="ECO:0000313" key="2">
    <source>
        <dbReference type="EMBL" id="KAF0693459.1"/>
    </source>
</evidence>
<dbReference type="InterPro" id="IPR000719">
    <property type="entry name" value="Prot_kinase_dom"/>
</dbReference>
<dbReference type="OrthoDB" id="5979581at2759"/>
<feature type="domain" description="Protein kinase" evidence="1">
    <location>
        <begin position="1"/>
        <end position="189"/>
    </location>
</feature>
<dbReference type="SUPFAM" id="SSF56112">
    <property type="entry name" value="Protein kinase-like (PK-like)"/>
    <property type="match status" value="3"/>
</dbReference>
<reference evidence="2" key="2">
    <citation type="submission" date="2019-06" db="EMBL/GenBank/DDBJ databases">
        <title>Genomics analysis of Aphanomyces spp. identifies a new class of oomycete effector associated with host adaptation.</title>
        <authorList>
            <person name="Gaulin E."/>
        </authorList>
    </citation>
    <scope>NUCLEOTIDE SEQUENCE</scope>
    <source>
        <strain evidence="2">CBS 578.67</strain>
    </source>
</reference>
<dbReference type="PANTHER" id="PTHR44329">
    <property type="entry name" value="SERINE/THREONINE-PROTEIN KINASE TNNI3K-RELATED"/>
    <property type="match status" value="1"/>
</dbReference>
<feature type="domain" description="Protein kinase" evidence="1">
    <location>
        <begin position="219"/>
        <end position="488"/>
    </location>
</feature>
<dbReference type="PANTHER" id="PTHR44329:SF214">
    <property type="entry name" value="PROTEIN KINASE DOMAIN-CONTAINING PROTEIN"/>
    <property type="match status" value="1"/>
</dbReference>
<sequence>MDGGNLRNVLNSATRSEVKWKTKIHWSHDISRALNYLHSLKPQVLQCNLNSTNILLNEERTSCKLSGFSASVQPHPLQHELVSLGVNRYTAPEVFEGKIYDTSADIYSYGMILFELATHSIPFEKLQDEFGGPYSDAEVASKIATGELLPDFTPYCPKWLVELARQYLVVDPAARPSAREVTFAIEEALANAIATMDELVTHICTGEYREKEWPLWDGYVLCSNLIKNCRHPTFRVKNKNSPSDNLLAKLWISQSDLDYIDQIQYTVNAESKSFTEGVIRWIDFKAVEFDSFQCFVSIMANWSATCLELFPLISASHILRERCLTVIFNTLKYCHNMKFIHGNIALVNVAWFDSSSYKLINFDSATRIGEQMKKIYLSEYCPPEMVQVLLDPTSEPLLAHTTFDVWCAAVLTLKLYSINESLVEFEQLSESQILESVIASGFSFQRSLDAIPLAEWKKECLAKCLHVDPTLRGTMDDLEKCLRADEVYQNFQLNKCQQLRTQELEIATAQQEVCRISATNIDILRQLSLGSSTSAFLADFNGRNVIVKRLTHAVRFNEIDVSNFVSEIILHSKLVSPYVVCCIGVAWTTSADIMLVTEFMSYLEKYIAIIRLVATQIQLGTIYCMCPGTLHSLTSPVIHRNLNSSKILLNKYITICKLSGFGAFTVKRHIEPEPEPHYSKEHFYMAPEVLMGKNYDASTDIYSFGMILLEFVSHCIPCKHIYFESAGRKCLSEKNVFNVVVGGRPSNQ</sequence>
<dbReference type="GO" id="GO:0004674">
    <property type="term" value="F:protein serine/threonine kinase activity"/>
    <property type="evidence" value="ECO:0007669"/>
    <property type="project" value="TreeGrafter"/>
</dbReference>
<reference evidence="3 4" key="1">
    <citation type="submission" date="2019-03" db="EMBL/GenBank/DDBJ databases">
        <authorList>
            <person name="Gaulin E."/>
            <person name="Dumas B."/>
        </authorList>
    </citation>
    <scope>NUCLEOTIDE SEQUENCE [LARGE SCALE GENOMIC DNA]</scope>
    <source>
        <strain evidence="3">CBS 568.67</strain>
    </source>
</reference>